<dbReference type="AlphaFoldDB" id="A0A2I2MJQ8"/>
<name>A0A2I2MJQ8_XENNE</name>
<protein>
    <submittedName>
        <fullName evidence="1">Uncharacterized protein</fullName>
    </submittedName>
</protein>
<organism evidence="1">
    <name type="scientific">Xenorhabdus nematophila</name>
    <name type="common">Achromobacter nematophilus</name>
    <dbReference type="NCBI Taxonomy" id="628"/>
    <lineage>
        <taxon>Bacteria</taxon>
        <taxon>Pseudomonadati</taxon>
        <taxon>Pseudomonadota</taxon>
        <taxon>Gammaproteobacteria</taxon>
        <taxon>Enterobacterales</taxon>
        <taxon>Morganellaceae</taxon>
        <taxon>Xenorhabdus</taxon>
    </lineage>
</organism>
<accession>A0A2I2MJQ8</accession>
<proteinExistence type="predicted"/>
<reference evidence="1" key="1">
    <citation type="submission" date="2017-11" db="EMBL/GenBank/DDBJ databases">
        <authorList>
            <person name="Han C.G."/>
        </authorList>
    </citation>
    <scope>NUCLEOTIDE SEQUENCE</scope>
    <source>
        <strain evidence="1">K102</strain>
    </source>
</reference>
<dbReference type="EMBL" id="LT966404">
    <property type="protein sequence ID" value="SOV25624.1"/>
    <property type="molecule type" value="Genomic_DNA"/>
</dbReference>
<evidence type="ECO:0000313" key="1">
    <source>
        <dbReference type="EMBL" id="SOV25624.1"/>
    </source>
</evidence>
<sequence>MERRSLSLAMMINISMSRTELSLWIMVWWRVLKSTITRQNKVESADLEPNNFYYVIKIENKYQGVICWNYLKINWLKSKKNMGMTV</sequence>